<name>A0AAD4KJ70_9EURO</name>
<dbReference type="GO" id="GO:0005634">
    <property type="term" value="C:nucleus"/>
    <property type="evidence" value="ECO:0007669"/>
    <property type="project" value="UniProtKB-SubCell"/>
</dbReference>
<accession>A0AAD4KJ70</accession>
<evidence type="ECO:0000256" key="5">
    <source>
        <dbReference type="ARBA" id="ARBA00023242"/>
    </source>
</evidence>
<gene>
    <name evidence="7" type="ORF">BGW36DRAFT_361454</name>
</gene>
<evidence type="ECO:0000313" key="7">
    <source>
        <dbReference type="EMBL" id="KAH8693601.1"/>
    </source>
</evidence>
<evidence type="ECO:0000256" key="3">
    <source>
        <dbReference type="ARBA" id="ARBA00023125"/>
    </source>
</evidence>
<sequence length="404" mass="46402">MSSIRVPCDQCRQRRIRCDGHTPCASCLRTHLSCRRKYIRKRRGRKEGDGKQIAALRATEISDVQGFIVNCKEAGDILSSEDLPDLMKRCVGAYLEHMYPVMPLLKRSTLSDWFDRPLLANEHSMLFALCALVTTFMCGRSESIVGSVEWQSVARLFVRKSLLMRLEYDFIDDSTVLTLLSSFFLSVTFFELHNIRQCWFYLREAINLAQILGLHTNEFYQDMDDVDALFCRRIYDILFVTERSFAISRHKPVLLSHPLPPPAKMSRGEQEEGSEINPGFRQLVQVYSQLDVDFLHNWSQEGLVCSSFSRENRELDLVPDCDFILNTQKADIFVTQHWLDLTFWRAALQQGLLSTSAKSRSRTFSYPEDISLSLLLVLSSLPTESVEVHGLGIVSNMMYFSCSN</sequence>
<dbReference type="Proteomes" id="UP001201262">
    <property type="component" value="Unassembled WGS sequence"/>
</dbReference>
<organism evidence="7 8">
    <name type="scientific">Talaromyces proteolyticus</name>
    <dbReference type="NCBI Taxonomy" id="1131652"/>
    <lineage>
        <taxon>Eukaryota</taxon>
        <taxon>Fungi</taxon>
        <taxon>Dikarya</taxon>
        <taxon>Ascomycota</taxon>
        <taxon>Pezizomycotina</taxon>
        <taxon>Eurotiomycetes</taxon>
        <taxon>Eurotiomycetidae</taxon>
        <taxon>Eurotiales</taxon>
        <taxon>Trichocomaceae</taxon>
        <taxon>Talaromyces</taxon>
        <taxon>Talaromyces sect. Bacilispori</taxon>
    </lineage>
</organism>
<dbReference type="PANTHER" id="PTHR31668">
    <property type="entry name" value="GLUCOSE TRANSPORT TRANSCRIPTION REGULATOR RGT1-RELATED-RELATED"/>
    <property type="match status" value="1"/>
</dbReference>
<dbReference type="GO" id="GO:0008270">
    <property type="term" value="F:zinc ion binding"/>
    <property type="evidence" value="ECO:0007669"/>
    <property type="project" value="InterPro"/>
</dbReference>
<proteinExistence type="predicted"/>
<dbReference type="CDD" id="cd00067">
    <property type="entry name" value="GAL4"/>
    <property type="match status" value="1"/>
</dbReference>
<keyword evidence="3" id="KW-0238">DNA-binding</keyword>
<dbReference type="EMBL" id="JAJTJA010000009">
    <property type="protein sequence ID" value="KAH8693601.1"/>
    <property type="molecule type" value="Genomic_DNA"/>
</dbReference>
<dbReference type="PANTHER" id="PTHR31668:SF29">
    <property type="entry name" value="ZN(2)-C6 FUNGAL-TYPE DOMAIN-CONTAINING PROTEIN"/>
    <property type="match status" value="1"/>
</dbReference>
<evidence type="ECO:0000256" key="2">
    <source>
        <dbReference type="ARBA" id="ARBA00023015"/>
    </source>
</evidence>
<dbReference type="GeneID" id="70244562"/>
<evidence type="ECO:0000259" key="6">
    <source>
        <dbReference type="PROSITE" id="PS50048"/>
    </source>
</evidence>
<evidence type="ECO:0000256" key="1">
    <source>
        <dbReference type="ARBA" id="ARBA00022723"/>
    </source>
</evidence>
<dbReference type="RefSeq" id="XP_046069271.1">
    <property type="nucleotide sequence ID" value="XM_046214275.1"/>
</dbReference>
<dbReference type="InterPro" id="IPR001138">
    <property type="entry name" value="Zn2Cys6_DnaBD"/>
</dbReference>
<keyword evidence="4" id="KW-0804">Transcription</keyword>
<dbReference type="InterPro" id="IPR050797">
    <property type="entry name" value="Carb_Metab_Trans_Reg"/>
</dbReference>
<dbReference type="SUPFAM" id="SSF57701">
    <property type="entry name" value="Zn2/Cys6 DNA-binding domain"/>
    <property type="match status" value="1"/>
</dbReference>
<dbReference type="CDD" id="cd12148">
    <property type="entry name" value="fungal_TF_MHR"/>
    <property type="match status" value="1"/>
</dbReference>
<dbReference type="Gene3D" id="4.10.240.10">
    <property type="entry name" value="Zn(2)-C6 fungal-type DNA-binding domain"/>
    <property type="match status" value="1"/>
</dbReference>
<dbReference type="PROSITE" id="PS50048">
    <property type="entry name" value="ZN2_CY6_FUNGAL_2"/>
    <property type="match status" value="1"/>
</dbReference>
<reference evidence="7" key="1">
    <citation type="submission" date="2021-12" db="EMBL/GenBank/DDBJ databases">
        <title>Convergent genome expansion in fungi linked to evolution of root-endophyte symbiosis.</title>
        <authorList>
            <consortium name="DOE Joint Genome Institute"/>
            <person name="Ke Y.-H."/>
            <person name="Bonito G."/>
            <person name="Liao H.-L."/>
            <person name="Looney B."/>
            <person name="Rojas-Flechas A."/>
            <person name="Nash J."/>
            <person name="Hameed K."/>
            <person name="Schadt C."/>
            <person name="Martin F."/>
            <person name="Crous P.W."/>
            <person name="Miettinen O."/>
            <person name="Magnuson J.K."/>
            <person name="Labbe J."/>
            <person name="Jacobson D."/>
            <person name="Doktycz M.J."/>
            <person name="Veneault-Fourrey C."/>
            <person name="Kuo A."/>
            <person name="Mondo S."/>
            <person name="Calhoun S."/>
            <person name="Riley R."/>
            <person name="Ohm R."/>
            <person name="LaButti K."/>
            <person name="Andreopoulos B."/>
            <person name="Pangilinan J."/>
            <person name="Nolan M."/>
            <person name="Tritt A."/>
            <person name="Clum A."/>
            <person name="Lipzen A."/>
            <person name="Daum C."/>
            <person name="Barry K."/>
            <person name="Grigoriev I.V."/>
            <person name="Vilgalys R."/>
        </authorList>
    </citation>
    <scope>NUCLEOTIDE SEQUENCE</scope>
    <source>
        <strain evidence="7">PMI_201</strain>
    </source>
</reference>
<protein>
    <recommendedName>
        <fullName evidence="6">Zn(2)-C6 fungal-type domain-containing protein</fullName>
    </recommendedName>
</protein>
<keyword evidence="1" id="KW-0479">Metal-binding</keyword>
<comment type="caution">
    <text evidence="7">The sequence shown here is derived from an EMBL/GenBank/DDBJ whole genome shotgun (WGS) entry which is preliminary data.</text>
</comment>
<dbReference type="PROSITE" id="PS00463">
    <property type="entry name" value="ZN2_CY6_FUNGAL_1"/>
    <property type="match status" value="1"/>
</dbReference>
<keyword evidence="8" id="KW-1185">Reference proteome</keyword>
<dbReference type="SMART" id="SM00066">
    <property type="entry name" value="GAL4"/>
    <property type="match status" value="1"/>
</dbReference>
<dbReference type="InterPro" id="IPR007219">
    <property type="entry name" value="XnlR_reg_dom"/>
</dbReference>
<keyword evidence="2" id="KW-0805">Transcription regulation</keyword>
<dbReference type="GO" id="GO:0000981">
    <property type="term" value="F:DNA-binding transcription factor activity, RNA polymerase II-specific"/>
    <property type="evidence" value="ECO:0007669"/>
    <property type="project" value="InterPro"/>
</dbReference>
<dbReference type="GO" id="GO:0003677">
    <property type="term" value="F:DNA binding"/>
    <property type="evidence" value="ECO:0007669"/>
    <property type="project" value="UniProtKB-KW"/>
</dbReference>
<feature type="domain" description="Zn(2)-C6 fungal-type" evidence="6">
    <location>
        <begin position="7"/>
        <end position="36"/>
    </location>
</feature>
<keyword evidence="5" id="KW-0539">Nucleus</keyword>
<evidence type="ECO:0000256" key="4">
    <source>
        <dbReference type="ARBA" id="ARBA00023163"/>
    </source>
</evidence>
<dbReference type="GO" id="GO:0006351">
    <property type="term" value="P:DNA-templated transcription"/>
    <property type="evidence" value="ECO:0007669"/>
    <property type="project" value="InterPro"/>
</dbReference>
<dbReference type="InterPro" id="IPR036864">
    <property type="entry name" value="Zn2-C6_fun-type_DNA-bd_sf"/>
</dbReference>
<dbReference type="AlphaFoldDB" id="A0AAD4KJ70"/>
<dbReference type="Pfam" id="PF00172">
    <property type="entry name" value="Zn_clus"/>
    <property type="match status" value="1"/>
</dbReference>
<evidence type="ECO:0000313" key="8">
    <source>
        <dbReference type="Proteomes" id="UP001201262"/>
    </source>
</evidence>
<dbReference type="Pfam" id="PF04082">
    <property type="entry name" value="Fungal_trans"/>
    <property type="match status" value="1"/>
</dbReference>